<dbReference type="EMBL" id="HACG01053521">
    <property type="protein sequence ID" value="CEL00392.1"/>
    <property type="molecule type" value="Transcribed_RNA"/>
</dbReference>
<name>A0A0B7C5E0_9EUPU</name>
<feature type="non-terminal residue" evidence="1">
    <location>
        <position position="49"/>
    </location>
</feature>
<evidence type="ECO:0000313" key="1">
    <source>
        <dbReference type="EMBL" id="CEL00392.1"/>
    </source>
</evidence>
<reference evidence="1" key="1">
    <citation type="submission" date="2014-12" db="EMBL/GenBank/DDBJ databases">
        <title>Insight into the proteome of Arion vulgaris.</title>
        <authorList>
            <person name="Aradska J."/>
            <person name="Bulat T."/>
            <person name="Smidak R."/>
            <person name="Sarate P."/>
            <person name="Gangsoo J."/>
            <person name="Sialana F."/>
            <person name="Bilban M."/>
            <person name="Lubec G."/>
        </authorList>
    </citation>
    <scope>NUCLEOTIDE SEQUENCE</scope>
    <source>
        <tissue evidence="1">Skin</tissue>
    </source>
</reference>
<proteinExistence type="predicted"/>
<accession>A0A0B7C5E0</accession>
<dbReference type="AlphaFoldDB" id="A0A0B7C5E0"/>
<protein>
    <submittedName>
        <fullName evidence="1">Uncharacterized protein</fullName>
    </submittedName>
</protein>
<gene>
    <name evidence="1" type="primary">ORF223593</name>
</gene>
<sequence length="49" mass="5654">MIISPVPEDILKSMSKYIFYVAMSFKSSQRMKTIIAHICVRISPVCYRA</sequence>
<organism evidence="1">
    <name type="scientific">Arion vulgaris</name>
    <dbReference type="NCBI Taxonomy" id="1028688"/>
    <lineage>
        <taxon>Eukaryota</taxon>
        <taxon>Metazoa</taxon>
        <taxon>Spiralia</taxon>
        <taxon>Lophotrochozoa</taxon>
        <taxon>Mollusca</taxon>
        <taxon>Gastropoda</taxon>
        <taxon>Heterobranchia</taxon>
        <taxon>Euthyneura</taxon>
        <taxon>Panpulmonata</taxon>
        <taxon>Eupulmonata</taxon>
        <taxon>Stylommatophora</taxon>
        <taxon>Helicina</taxon>
        <taxon>Arionoidea</taxon>
        <taxon>Arionidae</taxon>
        <taxon>Arion</taxon>
    </lineage>
</organism>